<feature type="domain" description="VRR-NUC" evidence="4">
    <location>
        <begin position="1"/>
        <end position="83"/>
    </location>
</feature>
<dbReference type="AlphaFoldDB" id="A0A927WN05"/>
<evidence type="ECO:0000256" key="1">
    <source>
        <dbReference type="ARBA" id="ARBA00001946"/>
    </source>
</evidence>
<dbReference type="EMBL" id="SVCA01000013">
    <property type="protein sequence ID" value="MBE6086182.1"/>
    <property type="molecule type" value="Genomic_DNA"/>
</dbReference>
<name>A0A927WN05_SELRU</name>
<dbReference type="Proteomes" id="UP000772151">
    <property type="component" value="Unassembled WGS sequence"/>
</dbReference>
<dbReference type="Gene3D" id="3.40.1350.10">
    <property type="match status" value="1"/>
</dbReference>
<dbReference type="SUPFAM" id="SSF52980">
    <property type="entry name" value="Restriction endonuclease-like"/>
    <property type="match status" value="1"/>
</dbReference>
<dbReference type="SMART" id="SM00990">
    <property type="entry name" value="VRR_NUC"/>
    <property type="match status" value="1"/>
</dbReference>
<sequence length="97" mass="10159">MKESAIVKSILAFLKTLPGCFAWKEHGGMYGTAGIPDIIACIGGKFYGFEVKTERGKPTALQEVTMRKIQAAGGIAVVVRSVADVKAVLTEGSDGNG</sequence>
<dbReference type="InterPro" id="IPR011856">
    <property type="entry name" value="tRNA_endonuc-like_dom_sf"/>
</dbReference>
<evidence type="ECO:0000259" key="4">
    <source>
        <dbReference type="SMART" id="SM00990"/>
    </source>
</evidence>
<dbReference type="GO" id="GO:0004518">
    <property type="term" value="F:nuclease activity"/>
    <property type="evidence" value="ECO:0007669"/>
    <property type="project" value="UniProtKB-KW"/>
</dbReference>
<dbReference type="InterPro" id="IPR011335">
    <property type="entry name" value="Restrct_endonuc-II-like"/>
</dbReference>
<organism evidence="5 6">
    <name type="scientific">Selenomonas ruminantium</name>
    <dbReference type="NCBI Taxonomy" id="971"/>
    <lineage>
        <taxon>Bacteria</taxon>
        <taxon>Bacillati</taxon>
        <taxon>Bacillota</taxon>
        <taxon>Negativicutes</taxon>
        <taxon>Selenomonadales</taxon>
        <taxon>Selenomonadaceae</taxon>
        <taxon>Selenomonas</taxon>
    </lineage>
</organism>
<comment type="caution">
    <text evidence="5">The sequence shown here is derived from an EMBL/GenBank/DDBJ whole genome shotgun (WGS) entry which is preliminary data.</text>
</comment>
<evidence type="ECO:0000256" key="2">
    <source>
        <dbReference type="ARBA" id="ARBA00022722"/>
    </source>
</evidence>
<accession>A0A927WN05</accession>
<comment type="cofactor">
    <cofactor evidence="1">
        <name>Mg(2+)</name>
        <dbReference type="ChEBI" id="CHEBI:18420"/>
    </cofactor>
</comment>
<protein>
    <submittedName>
        <fullName evidence="5">VRR-NUC domain-containing protein</fullName>
    </submittedName>
</protein>
<reference evidence="5" key="1">
    <citation type="submission" date="2019-04" db="EMBL/GenBank/DDBJ databases">
        <title>Evolution of Biomass-Degrading Anaerobic Consortia Revealed by Metagenomics.</title>
        <authorList>
            <person name="Peng X."/>
        </authorList>
    </citation>
    <scope>NUCLEOTIDE SEQUENCE</scope>
    <source>
        <strain evidence="5">SIG242</strain>
    </source>
</reference>
<evidence type="ECO:0000313" key="5">
    <source>
        <dbReference type="EMBL" id="MBE6086182.1"/>
    </source>
</evidence>
<dbReference type="GO" id="GO:0016788">
    <property type="term" value="F:hydrolase activity, acting on ester bonds"/>
    <property type="evidence" value="ECO:0007669"/>
    <property type="project" value="InterPro"/>
</dbReference>
<evidence type="ECO:0000256" key="3">
    <source>
        <dbReference type="ARBA" id="ARBA00022801"/>
    </source>
</evidence>
<gene>
    <name evidence="5" type="ORF">E7203_12175</name>
</gene>
<dbReference type="GO" id="GO:0003676">
    <property type="term" value="F:nucleic acid binding"/>
    <property type="evidence" value="ECO:0007669"/>
    <property type="project" value="InterPro"/>
</dbReference>
<dbReference type="InterPro" id="IPR014883">
    <property type="entry name" value="VRR_NUC"/>
</dbReference>
<evidence type="ECO:0000313" key="6">
    <source>
        <dbReference type="Proteomes" id="UP000772151"/>
    </source>
</evidence>
<proteinExistence type="predicted"/>
<keyword evidence="2" id="KW-0540">Nuclease</keyword>
<keyword evidence="3" id="KW-0378">Hydrolase</keyword>